<comment type="subcellular location">
    <subcellularLocation>
        <location evidence="1">Golgi apparatus</location>
    </subcellularLocation>
</comment>
<dbReference type="Proteomes" id="UP000677668">
    <property type="component" value="Chromosome 1"/>
</dbReference>
<dbReference type="PANTHER" id="PTHR31682:SF44">
    <property type="entry name" value="UDP-ARABINOPYRANOSE MUTASE 3"/>
    <property type="match status" value="1"/>
</dbReference>
<sequence length="378" mass="41923">MFGIVVTTIYDGAFIDAYHEHFERYGRTAEVRFYVVGDLTTPEACAERVRAYTRRGLPWFFLTPDDQRAFLSDFPALAAEIPWRSDNRRNVGFLMAYRDGCDPIISIDDDNYPTPGWDFLGEHAVTGCDVTLPVAVGSDNWFNICSMMTVDCPPLGGGQTVYPRGFPYPRRTLACGTVSATAETGRVAVNAGLWSGDPDVDAATRIVTRCATREAFTESYLLGRGVRSPINTQNTAVMRAALPAYYYVKMGVSLAGLKLDRFGDIFSGYFVQLCAEAVGHRVRVGSPVVEHRRTPHNLYVDLWHELAGMVVLDDMLPLLETPLTPATDYGTAALELADRIEAWAAGQNGFLWGEALQDYFRNVAANLRLWVAACRQLD</sequence>
<evidence type="ECO:0000313" key="3">
    <source>
        <dbReference type="EMBL" id="QUV93302.1"/>
    </source>
</evidence>
<proteinExistence type="predicted"/>
<evidence type="ECO:0008006" key="5">
    <source>
        <dbReference type="Google" id="ProtNLM"/>
    </source>
</evidence>
<dbReference type="EMBL" id="CP072642">
    <property type="protein sequence ID" value="QUV93302.1"/>
    <property type="molecule type" value="Genomic_DNA"/>
</dbReference>
<organism evidence="3 4">
    <name type="scientific">Chloracidobacterium sp. N</name>
    <dbReference type="NCBI Taxonomy" id="2821540"/>
    <lineage>
        <taxon>Bacteria</taxon>
        <taxon>Pseudomonadati</taxon>
        <taxon>Acidobacteriota</taxon>
        <taxon>Terriglobia</taxon>
        <taxon>Terriglobales</taxon>
        <taxon>Acidobacteriaceae</taxon>
        <taxon>Chloracidobacterium</taxon>
        <taxon>Chloracidobacterium aggregatum</taxon>
    </lineage>
</organism>
<keyword evidence="2" id="KW-0333">Golgi apparatus</keyword>
<protein>
    <recommendedName>
        <fullName evidence="5">Reversibly glycosylated polypeptide</fullName>
    </recommendedName>
</protein>
<accession>A0ABX8AYA1</accession>
<evidence type="ECO:0000256" key="2">
    <source>
        <dbReference type="ARBA" id="ARBA00023034"/>
    </source>
</evidence>
<dbReference type="RefSeq" id="WP_211421695.1">
    <property type="nucleotide sequence ID" value="NZ_CP072642.1"/>
</dbReference>
<gene>
    <name evidence="3" type="ORF">J8C05_07930</name>
</gene>
<evidence type="ECO:0000256" key="1">
    <source>
        <dbReference type="ARBA" id="ARBA00004555"/>
    </source>
</evidence>
<dbReference type="Pfam" id="PF03214">
    <property type="entry name" value="RGP"/>
    <property type="match status" value="1"/>
</dbReference>
<dbReference type="PANTHER" id="PTHR31682">
    <property type="entry name" value="UDP-ARABINOSE MUTASE"/>
    <property type="match status" value="1"/>
</dbReference>
<dbReference type="InterPro" id="IPR037595">
    <property type="entry name" value="RGP_fam"/>
</dbReference>
<name>A0ABX8AYA1_9BACT</name>
<keyword evidence="4" id="KW-1185">Reference proteome</keyword>
<reference evidence="3 4" key="1">
    <citation type="submission" date="2021-03" db="EMBL/GenBank/DDBJ databases">
        <title>Genomic and phenotypic characterization of Chloracidobacterium isolates provides evidence for multiple species.</title>
        <authorList>
            <person name="Saini M.K."/>
            <person name="Costas A.M.G."/>
            <person name="Tank M."/>
            <person name="Bryant D.A."/>
        </authorList>
    </citation>
    <scope>NUCLEOTIDE SEQUENCE [LARGE SCALE GENOMIC DNA]</scope>
    <source>
        <strain evidence="3 4">N</strain>
    </source>
</reference>
<evidence type="ECO:0000313" key="4">
    <source>
        <dbReference type="Proteomes" id="UP000677668"/>
    </source>
</evidence>